<evidence type="ECO:0000313" key="2">
    <source>
        <dbReference type="Proteomes" id="UP001462640"/>
    </source>
</evidence>
<sequence length="333" mass="37137">MDDNKDKVNPAVRTGALSQVLRQGATDEGAKKIIDELRAMPDAVLDMSARAAGVPEEQFELHRAMVRQEPNAFMQELGAVDGLLRPGDLILMTNPASIALVDLQKKLYDHARSSHVALIHTDFLCVDAMPKVGVSNRTIAALLKNARDDWRVIRCSKVRDTDAMMLACAYYLAQPYKVLPAKRSAKSFAYCSELVRKVYVHCGLTSVGIPNDYVIAPAHFDKLADGAAGKPDWEDITEQVRPAIDLCLKYPALIDITTKLTVEGLKLNRQRFHERTHWLETIKRQERSGQISKAKADELRGVIYDMESKMNHKFWDVRRPATTSSAPAGEPEA</sequence>
<reference evidence="1 2" key="1">
    <citation type="submission" date="2024-05" db="EMBL/GenBank/DDBJ databases">
        <title>Roseateles sp. 2.12 16S ribosomal RNA gene Genome sequencing and assembly.</title>
        <authorList>
            <person name="Woo H."/>
        </authorList>
    </citation>
    <scope>NUCLEOTIDE SEQUENCE [LARGE SCALE GENOMIC DNA]</scope>
    <source>
        <strain evidence="1 2">2.12</strain>
    </source>
</reference>
<protein>
    <submittedName>
        <fullName evidence="1">Uncharacterized protein</fullName>
    </submittedName>
</protein>
<dbReference type="EMBL" id="JBDPZC010000001">
    <property type="protein sequence ID" value="MEO3712011.1"/>
    <property type="molecule type" value="Genomic_DNA"/>
</dbReference>
<evidence type="ECO:0000313" key="1">
    <source>
        <dbReference type="EMBL" id="MEO3712011.1"/>
    </source>
</evidence>
<name>A0ABV0GAE4_9BURK</name>
<dbReference type="SUPFAM" id="SSF54001">
    <property type="entry name" value="Cysteine proteinases"/>
    <property type="match status" value="1"/>
</dbReference>
<dbReference type="RefSeq" id="WP_347606559.1">
    <property type="nucleotide sequence ID" value="NZ_JBDPZC010000001.1"/>
</dbReference>
<comment type="caution">
    <text evidence="1">The sequence shown here is derived from an EMBL/GenBank/DDBJ whole genome shotgun (WGS) entry which is preliminary data.</text>
</comment>
<gene>
    <name evidence="1" type="ORF">ABDJ40_04435</name>
</gene>
<dbReference type="Gene3D" id="3.90.1720.10">
    <property type="entry name" value="endopeptidase domain like (from Nostoc punctiforme)"/>
    <property type="match status" value="1"/>
</dbReference>
<accession>A0ABV0GAE4</accession>
<keyword evidence="2" id="KW-1185">Reference proteome</keyword>
<dbReference type="Proteomes" id="UP001462640">
    <property type="component" value="Unassembled WGS sequence"/>
</dbReference>
<organism evidence="1 2">
    <name type="scientific">Roseateles flavus</name>
    <dbReference type="NCBI Taxonomy" id="3149041"/>
    <lineage>
        <taxon>Bacteria</taxon>
        <taxon>Pseudomonadati</taxon>
        <taxon>Pseudomonadota</taxon>
        <taxon>Betaproteobacteria</taxon>
        <taxon>Burkholderiales</taxon>
        <taxon>Sphaerotilaceae</taxon>
        <taxon>Roseateles</taxon>
    </lineage>
</organism>
<proteinExistence type="predicted"/>
<dbReference type="InterPro" id="IPR038765">
    <property type="entry name" value="Papain-like_cys_pep_sf"/>
</dbReference>